<reference evidence="1" key="2">
    <citation type="submission" date="2022-01" db="EMBL/GenBank/DDBJ databases">
        <authorList>
            <person name="Yamashiro T."/>
            <person name="Shiraishi A."/>
            <person name="Satake H."/>
            <person name="Nakayama K."/>
        </authorList>
    </citation>
    <scope>NUCLEOTIDE SEQUENCE</scope>
</reference>
<dbReference type="Proteomes" id="UP001151760">
    <property type="component" value="Unassembled WGS sequence"/>
</dbReference>
<evidence type="ECO:0000313" key="1">
    <source>
        <dbReference type="EMBL" id="GJT15091.1"/>
    </source>
</evidence>
<keyword evidence="2" id="KW-1185">Reference proteome</keyword>
<comment type="caution">
    <text evidence="1">The sequence shown here is derived from an EMBL/GenBank/DDBJ whole genome shotgun (WGS) entry which is preliminary data.</text>
</comment>
<sequence>MENAHPSSPTPSCEFLDPKKKLKVESWIENSKNVDLLADLDSEFKEEIEEEEEEDDLEYFDTFPNMEELRYHEWLLKNPRPSWIWLIYDKDEGTILFKKGNEKIVFKMPHKMEMFKHIDFKDINTDCIPHFIVEGDDDSHKETHYSNSLNLGPEYKYDESVSEAIRGLMRMKSDMCTDIAKISRKWSKPDKHGHGNGIECVKAGIMLSKVNKSQLMVNSGQP</sequence>
<gene>
    <name evidence="1" type="ORF">Tco_0873797</name>
</gene>
<dbReference type="EMBL" id="BQNB010013368">
    <property type="protein sequence ID" value="GJT15091.1"/>
    <property type="molecule type" value="Genomic_DNA"/>
</dbReference>
<reference evidence="1" key="1">
    <citation type="journal article" date="2022" name="Int. J. Mol. Sci.">
        <title>Draft Genome of Tanacetum Coccineum: Genomic Comparison of Closely Related Tanacetum-Family Plants.</title>
        <authorList>
            <person name="Yamashiro T."/>
            <person name="Shiraishi A."/>
            <person name="Nakayama K."/>
            <person name="Satake H."/>
        </authorList>
    </citation>
    <scope>NUCLEOTIDE SEQUENCE</scope>
</reference>
<organism evidence="1 2">
    <name type="scientific">Tanacetum coccineum</name>
    <dbReference type="NCBI Taxonomy" id="301880"/>
    <lineage>
        <taxon>Eukaryota</taxon>
        <taxon>Viridiplantae</taxon>
        <taxon>Streptophyta</taxon>
        <taxon>Embryophyta</taxon>
        <taxon>Tracheophyta</taxon>
        <taxon>Spermatophyta</taxon>
        <taxon>Magnoliopsida</taxon>
        <taxon>eudicotyledons</taxon>
        <taxon>Gunneridae</taxon>
        <taxon>Pentapetalae</taxon>
        <taxon>asterids</taxon>
        <taxon>campanulids</taxon>
        <taxon>Asterales</taxon>
        <taxon>Asteraceae</taxon>
        <taxon>Asteroideae</taxon>
        <taxon>Anthemideae</taxon>
        <taxon>Anthemidinae</taxon>
        <taxon>Tanacetum</taxon>
    </lineage>
</organism>
<evidence type="ECO:0000313" key="2">
    <source>
        <dbReference type="Proteomes" id="UP001151760"/>
    </source>
</evidence>
<proteinExistence type="predicted"/>
<accession>A0ABQ5BN06</accession>
<name>A0ABQ5BN06_9ASTR</name>
<protein>
    <submittedName>
        <fullName evidence="1">Uncharacterized protein</fullName>
    </submittedName>
</protein>